<evidence type="ECO:0000256" key="5">
    <source>
        <dbReference type="ARBA" id="ARBA00022927"/>
    </source>
</evidence>
<dbReference type="PANTHER" id="PTHR10906">
    <property type="entry name" value="SECY/SEC61-ALPHA FAMILY MEMBER"/>
    <property type="match status" value="1"/>
</dbReference>
<proteinExistence type="inferred from homology"/>
<keyword evidence="3 12" id="KW-0813">Transport</keyword>
<dbReference type="GO" id="GO:0016020">
    <property type="term" value="C:membrane"/>
    <property type="evidence" value="ECO:0007669"/>
    <property type="project" value="UniProtKB-SubCell"/>
</dbReference>
<dbReference type="GO" id="GO:0015031">
    <property type="term" value="P:protein transport"/>
    <property type="evidence" value="ECO:0007669"/>
    <property type="project" value="UniProtKB-KW"/>
</dbReference>
<organism evidence="15">
    <name type="scientific">Pyramimonas obovata</name>
    <dbReference type="NCBI Taxonomy" id="1411642"/>
    <lineage>
        <taxon>Eukaryota</taxon>
        <taxon>Viridiplantae</taxon>
        <taxon>Chlorophyta</taxon>
        <taxon>Pyramimonadophyceae</taxon>
        <taxon>Pyramimonadales</taxon>
        <taxon>Pyramimonadaceae</taxon>
        <taxon>Pyramimonas</taxon>
        <taxon>Pyramimonas incertae sedis</taxon>
    </lineage>
</organism>
<evidence type="ECO:0000256" key="10">
    <source>
        <dbReference type="ARBA" id="ARBA00039733"/>
    </source>
</evidence>
<dbReference type="EMBL" id="HBFA01039790">
    <property type="protein sequence ID" value="CAD8691124.1"/>
    <property type="molecule type" value="Transcribed_RNA"/>
</dbReference>
<dbReference type="InterPro" id="IPR023201">
    <property type="entry name" value="SecY_dom_sf"/>
</dbReference>
<evidence type="ECO:0000256" key="9">
    <source>
        <dbReference type="ARBA" id="ARBA00031059"/>
    </source>
</evidence>
<dbReference type="InterPro" id="IPR026593">
    <property type="entry name" value="SecY"/>
</dbReference>
<feature type="transmembrane region" description="Helical" evidence="14">
    <location>
        <begin position="241"/>
        <end position="260"/>
    </location>
</feature>
<dbReference type="FunFam" id="1.10.3370.10:FF:000001">
    <property type="entry name" value="Preprotein translocase subunit SecY"/>
    <property type="match status" value="1"/>
</dbReference>
<feature type="transmembrane region" description="Helical" evidence="14">
    <location>
        <begin position="383"/>
        <end position="403"/>
    </location>
</feature>
<feature type="transmembrane region" description="Helical" evidence="14">
    <location>
        <begin position="423"/>
        <end position="442"/>
    </location>
</feature>
<dbReference type="InterPro" id="IPR002208">
    <property type="entry name" value="SecY/SEC61-alpha"/>
</dbReference>
<dbReference type="PRINTS" id="PR00303">
    <property type="entry name" value="SECYTRNLCASE"/>
</dbReference>
<evidence type="ECO:0000256" key="13">
    <source>
        <dbReference type="RuleBase" id="RU004349"/>
    </source>
</evidence>
<reference evidence="15" key="1">
    <citation type="submission" date="2021-01" db="EMBL/GenBank/DDBJ databases">
        <authorList>
            <person name="Corre E."/>
            <person name="Pelletier E."/>
            <person name="Niang G."/>
            <person name="Scheremetjew M."/>
            <person name="Finn R."/>
            <person name="Kale V."/>
            <person name="Holt S."/>
            <person name="Cochrane G."/>
            <person name="Meng A."/>
            <person name="Brown T."/>
            <person name="Cohen L."/>
        </authorList>
    </citation>
    <scope>NUCLEOTIDE SEQUENCE</scope>
    <source>
        <strain evidence="15">CCMP722</strain>
    </source>
</reference>
<protein>
    <recommendedName>
        <fullName evidence="10">Protein translocase subunit SecY</fullName>
    </recommendedName>
    <alternativeName>
        <fullName evidence="9">CpSecY</fullName>
    </alternativeName>
</protein>
<sequence length="548" mass="59088">MMASSTSMARCSTTAFGVDRLAGKRLEHTARARVVRSRVMRGNRLVVKMVAAGVPLQRNTRLNVPDVGLSKRSVNKQEEGVAEDWVLDFMGMLMKANFPGEAVLSDAELTPQYYEARRSVANVASRSMDQGADWGKFFQGKLPQKVATVLLLLALSRVGTYIPIGGVDRAAFAETMNQNGMLSYVDTLSGGSISKLGIFSLGIVPFINSSIIFQLLSSAIPELQKLQKEEGIAGRRKFNQLQRYGALGFAVVQAIGQVLYVRPYVDDFSFTFLLNSSLALTAGAMILMYIGEVLSELKLGNGTSLLIFVNIVSALPSSVGQTLQNSEGNEGALGLFFVAFVLITMGIVYVQEAERKIPINYASRYKARGLNSKSYLPFKVNSAGVMPIIFASSLLALPAGLANFTGSEAVGSVAKALYPGGPAYLPVNIGLICFFNYFYTFLQLDPNDVADQLKRQGASIPSVRPGRATSEYITTTLGRLSILGSGFLGVLSAAPSAVEAVTGLQTFRGFAGTSILILVGVATDTARKMKSELVMQEYDSLDEFYKTK</sequence>
<evidence type="ECO:0000256" key="1">
    <source>
        <dbReference type="ARBA" id="ARBA00004141"/>
    </source>
</evidence>
<dbReference type="PROSITE" id="PS00756">
    <property type="entry name" value="SECY_2"/>
    <property type="match status" value="1"/>
</dbReference>
<feature type="transmembrane region" description="Helical" evidence="14">
    <location>
        <begin position="272"/>
        <end position="290"/>
    </location>
</feature>
<evidence type="ECO:0000256" key="14">
    <source>
        <dbReference type="SAM" id="Phobius"/>
    </source>
</evidence>
<dbReference type="PROSITE" id="PS00755">
    <property type="entry name" value="SECY_1"/>
    <property type="match status" value="1"/>
</dbReference>
<evidence type="ECO:0000256" key="6">
    <source>
        <dbReference type="ARBA" id="ARBA00022989"/>
    </source>
</evidence>
<dbReference type="InterPro" id="IPR030659">
    <property type="entry name" value="SecY_CS"/>
</dbReference>
<name>A0A7S0RYP0_9CHLO</name>
<dbReference type="AlphaFoldDB" id="A0A7S0RYP0"/>
<keyword evidence="4 12" id="KW-0812">Transmembrane</keyword>
<keyword evidence="8 14" id="KW-0472">Membrane</keyword>
<evidence type="ECO:0000256" key="11">
    <source>
        <dbReference type="ARBA" id="ARBA00055151"/>
    </source>
</evidence>
<evidence type="ECO:0000256" key="2">
    <source>
        <dbReference type="ARBA" id="ARBA00005751"/>
    </source>
</evidence>
<comment type="similarity">
    <text evidence="2 13">Belongs to the SecY/SEC61-alpha family.</text>
</comment>
<evidence type="ECO:0000313" key="15">
    <source>
        <dbReference type="EMBL" id="CAD8691124.1"/>
    </source>
</evidence>
<dbReference type="SUPFAM" id="SSF103491">
    <property type="entry name" value="Preprotein translocase SecY subunit"/>
    <property type="match status" value="1"/>
</dbReference>
<evidence type="ECO:0000256" key="4">
    <source>
        <dbReference type="ARBA" id="ARBA00022692"/>
    </source>
</evidence>
<comment type="subcellular location">
    <subcellularLocation>
        <location evidence="1 12">Membrane</location>
        <topology evidence="1 12">Multi-pass membrane protein</topology>
    </subcellularLocation>
</comment>
<evidence type="ECO:0000256" key="12">
    <source>
        <dbReference type="RuleBase" id="RU003484"/>
    </source>
</evidence>
<evidence type="ECO:0000256" key="8">
    <source>
        <dbReference type="ARBA" id="ARBA00023136"/>
    </source>
</evidence>
<accession>A0A7S0RYP0</accession>
<gene>
    <name evidence="15" type="ORF">POBO1169_LOCUS19877</name>
</gene>
<comment type="function">
    <text evidence="11">The central subunit of the protein translocation channel SecYE. Consists of two halves formed by TMs 1-5 and 6-10. These two domains form a lateral gate at the front which open onto the bilayer between TMs 2 and 7, and are clamped together by SecE at the back. The channel is closed by both a pore ring composed of hydrophobic SecY resides and a short helix (helix 2A) on the extracellular side of the membrane which forms a plug.</text>
</comment>
<feature type="transmembrane region" description="Helical" evidence="14">
    <location>
        <begin position="302"/>
        <end position="319"/>
    </location>
</feature>
<feature type="transmembrane region" description="Helical" evidence="14">
    <location>
        <begin position="507"/>
        <end position="526"/>
    </location>
</feature>
<feature type="transmembrane region" description="Helical" evidence="14">
    <location>
        <begin position="477"/>
        <end position="495"/>
    </location>
</feature>
<keyword evidence="5 12" id="KW-0653">Protein transport</keyword>
<dbReference type="NCBIfam" id="TIGR00967">
    <property type="entry name" value="3a0501s007"/>
    <property type="match status" value="1"/>
</dbReference>
<feature type="transmembrane region" description="Helical" evidence="14">
    <location>
        <begin position="331"/>
        <end position="350"/>
    </location>
</feature>
<evidence type="ECO:0000256" key="3">
    <source>
        <dbReference type="ARBA" id="ARBA00022448"/>
    </source>
</evidence>
<dbReference type="Pfam" id="PF00344">
    <property type="entry name" value="SecY"/>
    <property type="match status" value="1"/>
</dbReference>
<evidence type="ECO:0000256" key="7">
    <source>
        <dbReference type="ARBA" id="ARBA00023010"/>
    </source>
</evidence>
<keyword evidence="6 14" id="KW-1133">Transmembrane helix</keyword>
<dbReference type="Gene3D" id="1.10.3370.10">
    <property type="entry name" value="SecY subunit domain"/>
    <property type="match status" value="1"/>
</dbReference>
<dbReference type="HAMAP" id="MF_01465">
    <property type="entry name" value="SecY"/>
    <property type="match status" value="1"/>
</dbReference>
<keyword evidence="7 12" id="KW-0811">Translocation</keyword>